<organism evidence="12 13">
    <name type="scientific">Aphanomyces astaci</name>
    <name type="common">Crayfish plague agent</name>
    <dbReference type="NCBI Taxonomy" id="112090"/>
    <lineage>
        <taxon>Eukaryota</taxon>
        <taxon>Sar</taxon>
        <taxon>Stramenopiles</taxon>
        <taxon>Oomycota</taxon>
        <taxon>Saprolegniomycetes</taxon>
        <taxon>Saprolegniales</taxon>
        <taxon>Verrucalvaceae</taxon>
        <taxon>Aphanomyces</taxon>
    </lineage>
</organism>
<dbReference type="GO" id="GO:0140359">
    <property type="term" value="F:ABC-type transporter activity"/>
    <property type="evidence" value="ECO:0007669"/>
    <property type="project" value="InterPro"/>
</dbReference>
<keyword evidence="7 9" id="KW-1133">Transmembrane helix</keyword>
<dbReference type="EMBL" id="QUTG01002048">
    <property type="protein sequence ID" value="RHY97853.1"/>
    <property type="molecule type" value="Genomic_DNA"/>
</dbReference>
<evidence type="ECO:0000256" key="3">
    <source>
        <dbReference type="ARBA" id="ARBA00022692"/>
    </source>
</evidence>
<evidence type="ECO:0000256" key="8">
    <source>
        <dbReference type="ARBA" id="ARBA00023136"/>
    </source>
</evidence>
<dbReference type="PANTHER" id="PTHR24223:SF443">
    <property type="entry name" value="MULTIDRUG-RESISTANCE LIKE PROTEIN 1, ISOFORM I"/>
    <property type="match status" value="1"/>
</dbReference>
<evidence type="ECO:0000256" key="7">
    <source>
        <dbReference type="ARBA" id="ARBA00022989"/>
    </source>
</evidence>
<evidence type="ECO:0008006" key="14">
    <source>
        <dbReference type="Google" id="ProtNLM"/>
    </source>
</evidence>
<feature type="transmembrane region" description="Helical" evidence="9">
    <location>
        <begin position="217"/>
        <end position="243"/>
    </location>
</feature>
<keyword evidence="2" id="KW-0813">Transport</keyword>
<gene>
    <name evidence="12" type="ORF">DYB35_004221</name>
</gene>
<evidence type="ECO:0000256" key="9">
    <source>
        <dbReference type="SAM" id="Phobius"/>
    </source>
</evidence>
<feature type="transmembrane region" description="Helical" evidence="9">
    <location>
        <begin position="85"/>
        <end position="108"/>
    </location>
</feature>
<keyword evidence="8 9" id="KW-0472">Membrane</keyword>
<dbReference type="Gene3D" id="3.40.50.300">
    <property type="entry name" value="P-loop containing nucleotide triphosphate hydrolases"/>
    <property type="match status" value="1"/>
</dbReference>
<dbReference type="PROSITE" id="PS50929">
    <property type="entry name" value="ABC_TM1F"/>
    <property type="match status" value="2"/>
</dbReference>
<feature type="transmembrane region" description="Helical" evidence="9">
    <location>
        <begin position="667"/>
        <end position="689"/>
    </location>
</feature>
<evidence type="ECO:0000313" key="13">
    <source>
        <dbReference type="Proteomes" id="UP000285712"/>
    </source>
</evidence>
<dbReference type="InterPro" id="IPR050173">
    <property type="entry name" value="ABC_transporter_C-like"/>
</dbReference>
<dbReference type="GO" id="GO:0005524">
    <property type="term" value="F:ATP binding"/>
    <property type="evidence" value="ECO:0007669"/>
    <property type="project" value="UniProtKB-KW"/>
</dbReference>
<evidence type="ECO:0000256" key="6">
    <source>
        <dbReference type="ARBA" id="ARBA00022840"/>
    </source>
</evidence>
<evidence type="ECO:0000256" key="5">
    <source>
        <dbReference type="ARBA" id="ARBA00022741"/>
    </source>
</evidence>
<feature type="domain" description="ABC transporter" evidence="10">
    <location>
        <begin position="409"/>
        <end position="627"/>
    </location>
</feature>
<evidence type="ECO:0000259" key="10">
    <source>
        <dbReference type="PROSITE" id="PS50893"/>
    </source>
</evidence>
<dbReference type="AlphaFoldDB" id="A0A3R6Y1S6"/>
<evidence type="ECO:0000256" key="1">
    <source>
        <dbReference type="ARBA" id="ARBA00004127"/>
    </source>
</evidence>
<dbReference type="InterPro" id="IPR011527">
    <property type="entry name" value="ABC1_TM_dom"/>
</dbReference>
<dbReference type="SUPFAM" id="SSF52540">
    <property type="entry name" value="P-loop containing nucleoside triphosphate hydrolases"/>
    <property type="match status" value="1"/>
</dbReference>
<dbReference type="InterPro" id="IPR044746">
    <property type="entry name" value="ABCC_6TM_D1"/>
</dbReference>
<dbReference type="SUPFAM" id="SSF90123">
    <property type="entry name" value="ABC transporter transmembrane region"/>
    <property type="match status" value="2"/>
</dbReference>
<feature type="domain" description="ABC transmembrane type-1" evidence="11">
    <location>
        <begin position="758"/>
        <end position="1001"/>
    </location>
</feature>
<feature type="transmembrane region" description="Helical" evidence="9">
    <location>
        <begin position="947"/>
        <end position="971"/>
    </location>
</feature>
<evidence type="ECO:0000256" key="4">
    <source>
        <dbReference type="ARBA" id="ARBA00022737"/>
    </source>
</evidence>
<feature type="transmembrane region" description="Helical" evidence="9">
    <location>
        <begin position="836"/>
        <end position="869"/>
    </location>
</feature>
<reference evidence="12 13" key="1">
    <citation type="submission" date="2018-08" db="EMBL/GenBank/DDBJ databases">
        <title>Aphanomyces genome sequencing and annotation.</title>
        <authorList>
            <person name="Minardi D."/>
            <person name="Oidtmann B."/>
            <person name="Van Der Giezen M."/>
            <person name="Studholme D.J."/>
        </authorList>
    </citation>
    <scope>NUCLEOTIDE SEQUENCE [LARGE SCALE GENOMIC DNA]</scope>
    <source>
        <strain evidence="12 13">Sv</strain>
    </source>
</reference>
<sequence>MGRYQTVSGSPDEKATNPSVHAGVFSNIFCFWANPLLAKANTPDGLTSEDLWALPPASTAKQVAAKFDPSFRQTRSIVTSYLSIFGWRFLFLGVLQVLIVAGALYGPVVLQQVLELVESPQPFDMDRAMVYIGSLLGVKVVQAIVSSHTTFQSEVIAHRFTSSLQQLVFQKALTLDAKSRRDAKADISSLFSSDMMWIVSFSYYIHQLWIIPMQLGLVLYLLFMLLDTAAFVGAAVIVVTLVLNSGLAHLQRNLWRTLMQLKAKRMKALKAALGVIADRKLDNVADRQELLPEIHTIRSQEIGALCGAFSLSAVVTAILYSAPILVTAASLAFYTLVLRQPITATKVFTSLALFRSLRAPLIGLPQITAHFMQALVGLRRLREFMNLTEKDPNIVLSPNQLSANQYEAYATHNVDIAIEDDKPMFRGLNLQVKRGELVILHGDDKSGKTSLCNVILGELEKYEGSVFVGGRVAYCSEDPWLQPVLSIRDNILFGKPYERSKYNLVMEACGLRVLEDGFPYGDRTLVMSNPLSKADKSRVCLARAAYNDADIYVLDMPIPDSLFKSCILGLLRLKTVVLVSEDTNIIQLGHLSLSSYESLVSPSLRSPYGMLQEEPPRFVMDEVLTSSQCRRLVVFHCHILFVLQFQGPAFPDDTSEHTFVQDAFRGYLRAAGVCLVVVVVLVQCMWQVLQLGSDLWLSHWCTTSSLHLWSNNSMYTNGTIVLSTHRNVSNVTKVLLHDDTIVVTEAMVMAYSNWNMNVYVVLAGVGTVMVVVRTLLTSCAGMRASNVLFNGMTNTVVNAPLADLSPDRVSRILGVYNADMATVDTRLPFSLGGFVANVFISVFCLGACIVCLRWSGIVLILWGGMYVYFGSHFARPAQEVERLANATRAPHVTFVHQSVAGAVVIRAFGLKQVRRFHRLHQTHVDVHHRASYAHQVLAHWFALRMQLLHACLIASIAVAAAALVSTTDGLSPGLFGLVFNYALLVPPHLEFVFTIWSGVLSSLAGVHRVLEYVHGRQSKYISYV</sequence>
<dbReference type="Proteomes" id="UP000285712">
    <property type="component" value="Unassembled WGS sequence"/>
</dbReference>
<accession>A0A3R6Y1S6</accession>
<dbReference type="CDD" id="cd18579">
    <property type="entry name" value="ABC_6TM_ABCC_D1"/>
    <property type="match status" value="1"/>
</dbReference>
<dbReference type="GO" id="GO:0012505">
    <property type="term" value="C:endomembrane system"/>
    <property type="evidence" value="ECO:0007669"/>
    <property type="project" value="UniProtKB-SubCell"/>
</dbReference>
<feature type="transmembrane region" description="Helical" evidence="9">
    <location>
        <begin position="756"/>
        <end position="776"/>
    </location>
</feature>
<name>A0A3R6Y1S6_APHAT</name>
<evidence type="ECO:0000256" key="2">
    <source>
        <dbReference type="ARBA" id="ARBA00022448"/>
    </source>
</evidence>
<evidence type="ECO:0000313" key="12">
    <source>
        <dbReference type="EMBL" id="RHY97853.1"/>
    </source>
</evidence>
<protein>
    <recommendedName>
        <fullName evidence="14">ABC transmembrane type-1 domain-containing protein</fullName>
    </recommendedName>
</protein>
<keyword evidence="4" id="KW-0677">Repeat</keyword>
<keyword evidence="3 9" id="KW-0812">Transmembrane</keyword>
<evidence type="ECO:0000259" key="11">
    <source>
        <dbReference type="PROSITE" id="PS50929"/>
    </source>
</evidence>
<dbReference type="GO" id="GO:0016020">
    <property type="term" value="C:membrane"/>
    <property type="evidence" value="ECO:0007669"/>
    <property type="project" value="InterPro"/>
</dbReference>
<feature type="transmembrane region" description="Helical" evidence="9">
    <location>
        <begin position="304"/>
        <end position="337"/>
    </location>
</feature>
<dbReference type="VEuPathDB" id="FungiDB:H257_11859"/>
<comment type="subcellular location">
    <subcellularLocation>
        <location evidence="1">Endomembrane system</location>
        <topology evidence="1">Multi-pass membrane protein</topology>
    </subcellularLocation>
</comment>
<dbReference type="InterPro" id="IPR036640">
    <property type="entry name" value="ABC1_TM_sf"/>
</dbReference>
<feature type="domain" description="ABC transmembrane type-1" evidence="11">
    <location>
        <begin position="90"/>
        <end position="373"/>
    </location>
</feature>
<dbReference type="Gene3D" id="1.20.1560.10">
    <property type="entry name" value="ABC transporter type 1, transmembrane domain"/>
    <property type="match status" value="2"/>
</dbReference>
<comment type="caution">
    <text evidence="12">The sequence shown here is derived from an EMBL/GenBank/DDBJ whole genome shotgun (WGS) entry which is preliminary data.</text>
</comment>
<keyword evidence="5" id="KW-0547">Nucleotide-binding</keyword>
<proteinExistence type="predicted"/>
<feature type="transmembrane region" description="Helical" evidence="9">
    <location>
        <begin position="991"/>
        <end position="1010"/>
    </location>
</feature>
<dbReference type="Pfam" id="PF00005">
    <property type="entry name" value="ABC_tran"/>
    <property type="match status" value="1"/>
</dbReference>
<dbReference type="InterPro" id="IPR003439">
    <property type="entry name" value="ABC_transporter-like_ATP-bd"/>
</dbReference>
<dbReference type="PROSITE" id="PS50893">
    <property type="entry name" value="ABC_TRANSPORTER_2"/>
    <property type="match status" value="1"/>
</dbReference>
<dbReference type="GO" id="GO:0016887">
    <property type="term" value="F:ATP hydrolysis activity"/>
    <property type="evidence" value="ECO:0007669"/>
    <property type="project" value="InterPro"/>
</dbReference>
<dbReference type="Pfam" id="PF00664">
    <property type="entry name" value="ABC_membrane"/>
    <property type="match status" value="2"/>
</dbReference>
<dbReference type="PANTHER" id="PTHR24223">
    <property type="entry name" value="ATP-BINDING CASSETTE SUB-FAMILY C"/>
    <property type="match status" value="1"/>
</dbReference>
<keyword evidence="6" id="KW-0067">ATP-binding</keyword>
<dbReference type="InterPro" id="IPR027417">
    <property type="entry name" value="P-loop_NTPase"/>
</dbReference>